<gene>
    <name evidence="3" type="ORF">ORQ98_21040</name>
</gene>
<dbReference type="PANTHER" id="PTHR44051">
    <property type="entry name" value="GLUTATHIONE S-TRANSFERASE-RELATED"/>
    <property type="match status" value="1"/>
</dbReference>
<protein>
    <submittedName>
        <fullName evidence="3">Glutathione S-transferase</fullName>
    </submittedName>
</protein>
<dbReference type="SUPFAM" id="SSF52833">
    <property type="entry name" value="Thioredoxin-like"/>
    <property type="match status" value="1"/>
</dbReference>
<dbReference type="SUPFAM" id="SSF47616">
    <property type="entry name" value="GST C-terminal domain-like"/>
    <property type="match status" value="1"/>
</dbReference>
<reference evidence="3 4" key="1">
    <citation type="submission" date="2022-11" db="EMBL/GenBank/DDBJ databases">
        <title>Spartinivicinus poritis sp. nov., isolated from scleractinian coral Porites lutea.</title>
        <authorList>
            <person name="Zhang G."/>
            <person name="Cai L."/>
            <person name="Wei Q."/>
        </authorList>
    </citation>
    <scope>NUCLEOTIDE SEQUENCE [LARGE SCALE GENOMIC DNA]</scope>
    <source>
        <strain evidence="3 4">A2-2</strain>
    </source>
</reference>
<dbReference type="CDD" id="cd03051">
    <property type="entry name" value="GST_N_GTT2_like"/>
    <property type="match status" value="1"/>
</dbReference>
<dbReference type="InterPro" id="IPR004045">
    <property type="entry name" value="Glutathione_S-Trfase_N"/>
</dbReference>
<dbReference type="PROSITE" id="PS50404">
    <property type="entry name" value="GST_NTER"/>
    <property type="match status" value="1"/>
</dbReference>
<feature type="domain" description="GST C-terminal" evidence="2">
    <location>
        <begin position="87"/>
        <end position="209"/>
    </location>
</feature>
<evidence type="ECO:0000259" key="1">
    <source>
        <dbReference type="PROSITE" id="PS50404"/>
    </source>
</evidence>
<dbReference type="PROSITE" id="PS50405">
    <property type="entry name" value="GST_CTER"/>
    <property type="match status" value="1"/>
</dbReference>
<evidence type="ECO:0000259" key="2">
    <source>
        <dbReference type="PROSITE" id="PS50405"/>
    </source>
</evidence>
<proteinExistence type="predicted"/>
<dbReference type="InterPro" id="IPR034346">
    <property type="entry name" value="Gtt2-like_C"/>
</dbReference>
<dbReference type="InterPro" id="IPR034345">
    <property type="entry name" value="Gtt2-like_N"/>
</dbReference>
<dbReference type="InterPro" id="IPR036249">
    <property type="entry name" value="Thioredoxin-like_sf"/>
</dbReference>
<name>A0ABT5UDK0_9GAMM</name>
<dbReference type="Gene3D" id="3.40.30.10">
    <property type="entry name" value="Glutaredoxin"/>
    <property type="match status" value="1"/>
</dbReference>
<dbReference type="Pfam" id="PF00043">
    <property type="entry name" value="GST_C"/>
    <property type="match status" value="1"/>
</dbReference>
<dbReference type="InterPro" id="IPR004046">
    <property type="entry name" value="GST_C"/>
</dbReference>
<dbReference type="InterPro" id="IPR040079">
    <property type="entry name" value="Glutathione_S-Trfase"/>
</dbReference>
<evidence type="ECO:0000313" key="3">
    <source>
        <dbReference type="EMBL" id="MDE1464451.1"/>
    </source>
</evidence>
<sequence length="209" mass="23837">MKIYEQPMAPSALRVSLFLAETGIHIERVKVDIRAGENLADSFQAKSINGKVPVLELDDGTTICESMAICRYFAELYPSTPSLFGDTALERAQIEMWQRIVELQGLFVSFQAFRNITGVYRDRENCIESWGQESRDRLINFLPTLDQQLEQHSYIAGDKYSVADITAYVLVRFMTHLDIHLDATLPNLQSWYTRVNTRPAIQKVLGDQS</sequence>
<dbReference type="EMBL" id="JAPMOU010000035">
    <property type="protein sequence ID" value="MDE1464451.1"/>
    <property type="molecule type" value="Genomic_DNA"/>
</dbReference>
<dbReference type="Gene3D" id="1.20.1050.10">
    <property type="match status" value="1"/>
</dbReference>
<organism evidence="3 4">
    <name type="scientific">Spartinivicinus poritis</name>
    <dbReference type="NCBI Taxonomy" id="2994640"/>
    <lineage>
        <taxon>Bacteria</taxon>
        <taxon>Pseudomonadati</taxon>
        <taxon>Pseudomonadota</taxon>
        <taxon>Gammaproteobacteria</taxon>
        <taxon>Oceanospirillales</taxon>
        <taxon>Zooshikellaceae</taxon>
        <taxon>Spartinivicinus</taxon>
    </lineage>
</organism>
<dbReference type="SFLD" id="SFLDS00019">
    <property type="entry name" value="Glutathione_Transferase_(cytos"/>
    <property type="match status" value="1"/>
</dbReference>
<dbReference type="SFLD" id="SFLDG00358">
    <property type="entry name" value="Main_(cytGST)"/>
    <property type="match status" value="1"/>
</dbReference>
<dbReference type="InterPro" id="IPR010987">
    <property type="entry name" value="Glutathione-S-Trfase_C-like"/>
</dbReference>
<dbReference type="Pfam" id="PF13409">
    <property type="entry name" value="GST_N_2"/>
    <property type="match status" value="1"/>
</dbReference>
<accession>A0ABT5UDK0</accession>
<dbReference type="PANTHER" id="PTHR44051:SF8">
    <property type="entry name" value="GLUTATHIONE S-TRANSFERASE GSTA"/>
    <property type="match status" value="1"/>
</dbReference>
<feature type="domain" description="GST N-terminal" evidence="1">
    <location>
        <begin position="1"/>
        <end position="81"/>
    </location>
</feature>
<dbReference type="RefSeq" id="WP_274690777.1">
    <property type="nucleotide sequence ID" value="NZ_JAPMOU010000035.1"/>
</dbReference>
<dbReference type="Proteomes" id="UP001528823">
    <property type="component" value="Unassembled WGS sequence"/>
</dbReference>
<keyword evidence="4" id="KW-1185">Reference proteome</keyword>
<evidence type="ECO:0000313" key="4">
    <source>
        <dbReference type="Proteomes" id="UP001528823"/>
    </source>
</evidence>
<comment type="caution">
    <text evidence="3">The sequence shown here is derived from an EMBL/GenBank/DDBJ whole genome shotgun (WGS) entry which is preliminary data.</text>
</comment>
<dbReference type="InterPro" id="IPR036282">
    <property type="entry name" value="Glutathione-S-Trfase_C_sf"/>
</dbReference>
<dbReference type="CDD" id="cd03182">
    <property type="entry name" value="GST_C_GTT2_like"/>
    <property type="match status" value="1"/>
</dbReference>